<dbReference type="EMBL" id="OMOF01000776">
    <property type="protein sequence ID" value="SPF54755.1"/>
    <property type="molecule type" value="Genomic_DNA"/>
</dbReference>
<reference evidence="2" key="1">
    <citation type="submission" date="2018-02" db="EMBL/GenBank/DDBJ databases">
        <authorList>
            <person name="Hausmann B."/>
        </authorList>
    </citation>
    <scope>NUCLEOTIDE SEQUENCE [LARGE SCALE GENOMIC DNA]</scope>
    <source>
        <strain evidence="2">Peat soil MAG SbF1</strain>
    </source>
</reference>
<evidence type="ECO:0000313" key="1">
    <source>
        <dbReference type="EMBL" id="SPF54755.1"/>
    </source>
</evidence>
<dbReference type="AlphaFoldDB" id="A0A2U3LS49"/>
<name>A0A2U3LS49_9FIRM</name>
<evidence type="ECO:0000313" key="2">
    <source>
        <dbReference type="Proteomes" id="UP000238916"/>
    </source>
</evidence>
<sequence length="96" mass="11095">MVKIPIIFNRTVGGDHIKKDIRPKLNLLEQQLNFNLNFLFDNPGVEKKPIDQLIERLVLIDQCIDHTMFLILLEKLDGLLPSANLEKYLISKRLTG</sequence>
<proteinExistence type="predicted"/>
<gene>
    <name evidence="1" type="ORF">SBF1_7980001</name>
</gene>
<organism evidence="1 2">
    <name type="scientific">Candidatus Desulfosporosinus infrequens</name>
    <dbReference type="NCBI Taxonomy" id="2043169"/>
    <lineage>
        <taxon>Bacteria</taxon>
        <taxon>Bacillati</taxon>
        <taxon>Bacillota</taxon>
        <taxon>Clostridia</taxon>
        <taxon>Eubacteriales</taxon>
        <taxon>Desulfitobacteriaceae</taxon>
        <taxon>Desulfosporosinus</taxon>
    </lineage>
</organism>
<accession>A0A2U3LS49</accession>
<dbReference type="Proteomes" id="UP000238916">
    <property type="component" value="Unassembled WGS sequence"/>
</dbReference>
<protein>
    <submittedName>
        <fullName evidence="1">Uncharacterized protein</fullName>
    </submittedName>
</protein>